<gene>
    <name evidence="1" type="ORF">E7027_03270</name>
</gene>
<organism evidence="1 2">
    <name type="scientific">Candidatus Avelusimicrobium gallicola</name>
    <dbReference type="NCBI Taxonomy" id="2562704"/>
    <lineage>
        <taxon>Bacteria</taxon>
        <taxon>Pseudomonadati</taxon>
        <taxon>Elusimicrobiota</taxon>
        <taxon>Elusimicrobia</taxon>
        <taxon>Elusimicrobiales</taxon>
        <taxon>Elusimicrobiaceae</taxon>
        <taxon>Candidatus Avelusimicrobium</taxon>
    </lineage>
</organism>
<protein>
    <submittedName>
        <fullName evidence="1">Uncharacterized protein</fullName>
    </submittedName>
</protein>
<evidence type="ECO:0000313" key="2">
    <source>
        <dbReference type="Proteomes" id="UP000725649"/>
    </source>
</evidence>
<accession>A0A928DPN7</accession>
<proteinExistence type="predicted"/>
<name>A0A928DPN7_9BACT</name>
<comment type="caution">
    <text evidence="1">The sequence shown here is derived from an EMBL/GenBank/DDBJ whole genome shotgun (WGS) entry which is preliminary data.</text>
</comment>
<dbReference type="EMBL" id="SUVG01000003">
    <property type="protein sequence ID" value="MBE6421141.1"/>
    <property type="molecule type" value="Genomic_DNA"/>
</dbReference>
<dbReference type="Proteomes" id="UP000725649">
    <property type="component" value="Unassembled WGS sequence"/>
</dbReference>
<reference evidence="1" key="1">
    <citation type="submission" date="2019-04" db="EMBL/GenBank/DDBJ databases">
        <title>Evolution of Biomass-Degrading Anaerobic Consortia Revealed by Metagenomics.</title>
        <authorList>
            <person name="Peng X."/>
        </authorList>
    </citation>
    <scope>NUCLEOTIDE SEQUENCE</scope>
    <source>
        <strain evidence="1">SIG66</strain>
    </source>
</reference>
<sequence length="358" mass="41150">MIDRMKGGIEPQDVKEIWTGSIELLKEDQIMNPKNKPVVYYHRQKHQFVFDVAVPRCLFGNNLAEATDADLDKIVLEIQEAFRYKGLDVSKEAIYNAGIYYLEYGKNIILPINVCLLALFKRLGKCLTKGYNAPAFHHYRKGRQNGYKVGVSNEGKDIGFYDKTNKEIVSKSKHNNLNKEIYCNLLKEGKQVLRYEVSFYGSSAVNSYLSKFKKCDGKFTLRDVWDSKLVHQVLVSCLGDVVNNLPPAGCSKETELRQINQAIKQGVSASDILQYTGLTSLERRHGAYTIKEIFNPVEKRYGGQKAQYGQYAEAKNKQKKLSEHFKPRREYLIKRIVRTVNNFRPIRVDDQTNEVIED</sequence>
<evidence type="ECO:0000313" key="1">
    <source>
        <dbReference type="EMBL" id="MBE6421141.1"/>
    </source>
</evidence>
<dbReference type="AlphaFoldDB" id="A0A928DPN7"/>